<dbReference type="OrthoDB" id="10386559at2759"/>
<accession>A0A059EYB4</accession>
<evidence type="ECO:0000313" key="3">
    <source>
        <dbReference type="Proteomes" id="UP000030655"/>
    </source>
</evidence>
<dbReference type="Gene3D" id="1.10.510.10">
    <property type="entry name" value="Transferase(Phosphotransferase) domain 1"/>
    <property type="match status" value="1"/>
</dbReference>
<dbReference type="GO" id="GO:0004672">
    <property type="term" value="F:protein kinase activity"/>
    <property type="evidence" value="ECO:0007669"/>
    <property type="project" value="InterPro"/>
</dbReference>
<dbReference type="VEuPathDB" id="MicrosporidiaDB:H312_02896"/>
<dbReference type="PROSITE" id="PS50011">
    <property type="entry name" value="PROTEIN_KINASE_DOM"/>
    <property type="match status" value="1"/>
</dbReference>
<dbReference type="GO" id="GO:0005524">
    <property type="term" value="F:ATP binding"/>
    <property type="evidence" value="ECO:0007669"/>
    <property type="project" value="InterPro"/>
</dbReference>
<keyword evidence="3" id="KW-1185">Reference proteome</keyword>
<dbReference type="SUPFAM" id="SSF56112">
    <property type="entry name" value="Protein kinase-like (PK-like)"/>
    <property type="match status" value="1"/>
</dbReference>
<dbReference type="AlphaFoldDB" id="A0A059EYB4"/>
<dbReference type="Proteomes" id="UP000030655">
    <property type="component" value="Unassembled WGS sequence"/>
</dbReference>
<organism evidence="2 3">
    <name type="scientific">Anncaliia algerae PRA339</name>
    <dbReference type="NCBI Taxonomy" id="1288291"/>
    <lineage>
        <taxon>Eukaryota</taxon>
        <taxon>Fungi</taxon>
        <taxon>Fungi incertae sedis</taxon>
        <taxon>Microsporidia</taxon>
        <taxon>Tubulinosematoidea</taxon>
        <taxon>Tubulinosematidae</taxon>
        <taxon>Anncaliia</taxon>
    </lineage>
</organism>
<dbReference type="InterPro" id="IPR000719">
    <property type="entry name" value="Prot_kinase_dom"/>
</dbReference>
<dbReference type="InterPro" id="IPR011009">
    <property type="entry name" value="Kinase-like_dom_sf"/>
</dbReference>
<reference evidence="3" key="1">
    <citation type="submission" date="2013-02" db="EMBL/GenBank/DDBJ databases">
        <authorList>
            <consortium name="The Broad Institute Genome Sequencing Platform"/>
            <person name="Cuomo C."/>
            <person name="Becnel J."/>
            <person name="Sanscrainte N."/>
            <person name="Walker B."/>
            <person name="Young S.K."/>
            <person name="Zeng Q."/>
            <person name="Gargeya S."/>
            <person name="Fitzgerald M."/>
            <person name="Haas B."/>
            <person name="Abouelleil A."/>
            <person name="Alvarado L."/>
            <person name="Arachchi H.M."/>
            <person name="Berlin A.M."/>
            <person name="Chapman S.B."/>
            <person name="Dewar J."/>
            <person name="Goldberg J."/>
            <person name="Griggs A."/>
            <person name="Gujja S."/>
            <person name="Hansen M."/>
            <person name="Howarth C."/>
            <person name="Imamovic A."/>
            <person name="Larimer J."/>
            <person name="McCowan C."/>
            <person name="Murphy C."/>
            <person name="Neiman D."/>
            <person name="Pearson M."/>
            <person name="Priest M."/>
            <person name="Roberts A."/>
            <person name="Saif S."/>
            <person name="Shea T."/>
            <person name="Sisk P."/>
            <person name="Sykes S."/>
            <person name="Wortman J."/>
            <person name="Nusbaum C."/>
            <person name="Birren B."/>
        </authorList>
    </citation>
    <scope>NUCLEOTIDE SEQUENCE [LARGE SCALE GENOMIC DNA]</scope>
    <source>
        <strain evidence="3">PRA339</strain>
    </source>
</reference>
<dbReference type="EMBL" id="KK365237">
    <property type="protein sequence ID" value="KCZ79706.1"/>
    <property type="molecule type" value="Genomic_DNA"/>
</dbReference>
<reference evidence="2 3" key="2">
    <citation type="submission" date="2014-03" db="EMBL/GenBank/DDBJ databases">
        <title>The Genome Sequence of Anncaliia algerae insect isolate PRA339.</title>
        <authorList>
            <consortium name="The Broad Institute Genome Sequencing Platform"/>
            <consortium name="The Broad Institute Genome Sequencing Center for Infectious Disease"/>
            <person name="Cuomo C."/>
            <person name="Becnel J."/>
            <person name="Sanscrainte N."/>
            <person name="Walker B."/>
            <person name="Young S.K."/>
            <person name="Zeng Q."/>
            <person name="Gargeya S."/>
            <person name="Fitzgerald M."/>
            <person name="Haas B."/>
            <person name="Abouelleil A."/>
            <person name="Alvarado L."/>
            <person name="Arachchi H.M."/>
            <person name="Berlin A.M."/>
            <person name="Chapman S.B."/>
            <person name="Dewar J."/>
            <person name="Goldberg J."/>
            <person name="Griggs A."/>
            <person name="Gujja S."/>
            <person name="Hansen M."/>
            <person name="Howarth C."/>
            <person name="Imamovic A."/>
            <person name="Larimer J."/>
            <person name="McCowan C."/>
            <person name="Murphy C."/>
            <person name="Neiman D."/>
            <person name="Pearson M."/>
            <person name="Priest M."/>
            <person name="Roberts A."/>
            <person name="Saif S."/>
            <person name="Shea T."/>
            <person name="Sisk P."/>
            <person name="Sykes S."/>
            <person name="Wortman J."/>
            <person name="Nusbaum C."/>
            <person name="Birren B."/>
        </authorList>
    </citation>
    <scope>NUCLEOTIDE SEQUENCE [LARGE SCALE GENOMIC DNA]</scope>
    <source>
        <strain evidence="2 3">PRA339</strain>
    </source>
</reference>
<name>A0A059EYB4_9MICR</name>
<sequence>MIIFFILHFQKSFCGYHDSNRKENSIEYMDIDNSEDSKNSGVETTQSHNSFIRIVSNFKTFDDMYMCYTNEKEIYNQLNENKNILKIKNHCADSNSYTFVYESVHFTLEEYLFKNGDEFNLCEQLLDVVDSIHQKGISINNLCFSNIFVTSNGMLKIYDFHSSIDYKTKYSFGENLSENRRKVKKLNLINFSNDLSSAIYIIGEIFGFDTQDIIQYWKYGHKNEYNKINNESFSLESRKYYLEKNLTKTISGFITSYFNLPRTKGPDSSKLLVMFK</sequence>
<dbReference type="Pfam" id="PF00069">
    <property type="entry name" value="Pkinase"/>
    <property type="match status" value="1"/>
</dbReference>
<gene>
    <name evidence="2" type="ORF">H312_02896</name>
</gene>
<evidence type="ECO:0000313" key="2">
    <source>
        <dbReference type="EMBL" id="KCZ79706.1"/>
    </source>
</evidence>
<dbReference type="HOGENOM" id="CLU_1008233_0_0_1"/>
<evidence type="ECO:0000259" key="1">
    <source>
        <dbReference type="PROSITE" id="PS50011"/>
    </source>
</evidence>
<protein>
    <recommendedName>
        <fullName evidence="1">Protein kinase domain-containing protein</fullName>
    </recommendedName>
</protein>
<feature type="domain" description="Protein kinase" evidence="1">
    <location>
        <begin position="1"/>
        <end position="276"/>
    </location>
</feature>
<proteinExistence type="predicted"/>